<evidence type="ECO:0000259" key="4">
    <source>
        <dbReference type="Pfam" id="PF22456"/>
    </source>
</evidence>
<protein>
    <submittedName>
        <fullName evidence="5">Uncharacterized protein</fullName>
    </submittedName>
</protein>
<dbReference type="AlphaFoldDB" id="A0AA88HSN7"/>
<dbReference type="InterPro" id="IPR050626">
    <property type="entry name" value="Peptidase_M16"/>
</dbReference>
<evidence type="ECO:0000313" key="6">
    <source>
        <dbReference type="Proteomes" id="UP001187531"/>
    </source>
</evidence>
<sequence length="1055" mass="114719">EAFVRGLKNFRADQPHNHVVYYTSLVMSERAWRKEELLDCIDDLTVERLRSFINVFFSRTHVESLVHGNVTENEALDLLTEVEKQLKNNCCSKPLLPGQLVKDREIQLDEGCYYILKATNDVHKSSAVEIYYQCSQEEIHMNTSLDLLCQIISEPCFNILRTQEQLGYIVFSGKRRGNGVQGLRIIIQSERHPEFLDGRVEAFLECVQGFLESMTDEEFSLHKAALSTKKLERPKTLNSLANFYWNEIASGDYNFGRHVDEVEYLKNVTKDDVVQFFKDLICKNSMKRKKLSVYVQSTVNGNLECDLKTSDSNDVKVQCQLILCAVANVTSDILKSIGKYPVDHSNIELVLQQLVEPCVLPLSIVRKSGLILDVFDTQTMRRYTDEGILGFLEFLESCETSLNIFIDYLEKYSCACLLLSVDDVTELSPEYADIFYEFDLYKFFGGKKRETDATTIRGSVLTVGKSFMELFGEKEQCISINIKDVPHIIVQQAWKTHTFVMAMPSNWTSEHYLHSKLSHIKKLLKFMYGSAESALQFEKEECDWLFTVVFLSVAAVKFCNDCNFSVSKLPCCLLDDMEVTFLEESFPVTTPIPKLLKAQLDAVLCNLEACDVSRMVTSDFENDYVIIRGALIMYKNHLLCTHLPLSITQDIYNYLNLHRILSVVRHSQVFQIVVWSEVFLGEEPFQNKEPTADNLKWSLLVVVQKKPEWSKKPGDEKKVSEGESGAPGSEDAEGEGAEGGAEGAIEGEATSEPAAEDSPAAESGEGAPAETPAGEEQPPAEGEAAPVEGLAPPPPAEGETMPATIEQPAAPDQSASDQPATEGLSTEAAPADGEPAPTPESTPAEAGEVPAADAPPAEASPAETLPAETVPAEAVPPEATPAEATPVEATPVEQNPAETAPEAAAESGEGAPAETPAGEEQPPAEGEAAPVEGLAPPPPAEGETMPATIEQPAAPDQSASDQPATEGLSTEAAPADGEPAPTPESTPAEAGEVPAADAPPAEASPAETLPAETVPTEAVPPEATPAEATPVEATPVEPNPAETAPEAAVEAPAES</sequence>
<dbReference type="Proteomes" id="UP001187531">
    <property type="component" value="Unassembled WGS sequence"/>
</dbReference>
<dbReference type="GO" id="GO:0016192">
    <property type="term" value="P:vesicle-mediated transport"/>
    <property type="evidence" value="ECO:0007669"/>
    <property type="project" value="InterPro"/>
</dbReference>
<comment type="caution">
    <text evidence="5">The sequence shown here is derived from an EMBL/GenBank/DDBJ whole genome shotgun (WGS) entry which is preliminary data.</text>
</comment>
<gene>
    <name evidence="5" type="ORF">QYM36_011594</name>
</gene>
<feature type="domain" description="Coenzyme PQQ synthesis protein F-like C-terminal lobe" evidence="4">
    <location>
        <begin position="147"/>
        <end position="245"/>
    </location>
</feature>
<evidence type="ECO:0000313" key="5">
    <source>
        <dbReference type="EMBL" id="KAK2712944.1"/>
    </source>
</evidence>
<keyword evidence="1" id="KW-0479">Metal-binding</keyword>
<dbReference type="EMBL" id="JAVRJZ010000015">
    <property type="protein sequence ID" value="KAK2712944.1"/>
    <property type="molecule type" value="Genomic_DNA"/>
</dbReference>
<dbReference type="SUPFAM" id="SSF63411">
    <property type="entry name" value="LuxS/MPP-like metallohydrolase"/>
    <property type="match status" value="2"/>
</dbReference>
<organism evidence="5 6">
    <name type="scientific">Artemia franciscana</name>
    <name type="common">Brine shrimp</name>
    <name type="synonym">Artemia sanfranciscana</name>
    <dbReference type="NCBI Taxonomy" id="6661"/>
    <lineage>
        <taxon>Eukaryota</taxon>
        <taxon>Metazoa</taxon>
        <taxon>Ecdysozoa</taxon>
        <taxon>Arthropoda</taxon>
        <taxon>Crustacea</taxon>
        <taxon>Branchiopoda</taxon>
        <taxon>Anostraca</taxon>
        <taxon>Artemiidae</taxon>
        <taxon>Artemia</taxon>
    </lineage>
</organism>
<feature type="compositionally biased region" description="Low complexity" evidence="2">
    <location>
        <begin position="743"/>
        <end position="790"/>
    </location>
</feature>
<dbReference type="InterPro" id="IPR043988">
    <property type="entry name" value="CCZ1/INTU_longin_2"/>
</dbReference>
<dbReference type="GO" id="GO:0046872">
    <property type="term" value="F:metal ion binding"/>
    <property type="evidence" value="ECO:0007669"/>
    <property type="project" value="UniProtKB-KW"/>
</dbReference>
<proteinExistence type="predicted"/>
<accession>A0AA88HSN7</accession>
<dbReference type="GO" id="GO:0004222">
    <property type="term" value="F:metalloendopeptidase activity"/>
    <property type="evidence" value="ECO:0007669"/>
    <property type="project" value="TreeGrafter"/>
</dbReference>
<dbReference type="GO" id="GO:0043171">
    <property type="term" value="P:peptide catabolic process"/>
    <property type="evidence" value="ECO:0007669"/>
    <property type="project" value="TreeGrafter"/>
</dbReference>
<feature type="domain" description="CCZ1/INTU second Longin" evidence="3">
    <location>
        <begin position="627"/>
        <end position="704"/>
    </location>
</feature>
<dbReference type="PANTHER" id="PTHR43690">
    <property type="entry name" value="NARDILYSIN"/>
    <property type="match status" value="1"/>
</dbReference>
<feature type="compositionally biased region" description="Low complexity" evidence="2">
    <location>
        <begin position="833"/>
        <end position="934"/>
    </location>
</feature>
<name>A0AA88HSN7_ARTSF</name>
<reference evidence="5" key="1">
    <citation type="submission" date="2023-07" db="EMBL/GenBank/DDBJ databases">
        <title>Chromosome-level genome assembly of Artemia franciscana.</title>
        <authorList>
            <person name="Jo E."/>
        </authorList>
    </citation>
    <scope>NUCLEOTIDE SEQUENCE</scope>
    <source>
        <tissue evidence="5">Whole body</tissue>
    </source>
</reference>
<evidence type="ECO:0000256" key="2">
    <source>
        <dbReference type="SAM" id="MobiDB-lite"/>
    </source>
</evidence>
<dbReference type="InterPro" id="IPR011249">
    <property type="entry name" value="Metalloenz_LuxS/M16"/>
</dbReference>
<feature type="region of interest" description="Disordered" evidence="2">
    <location>
        <begin position="710"/>
        <end position="1055"/>
    </location>
</feature>
<feature type="non-terminal residue" evidence="5">
    <location>
        <position position="1055"/>
    </location>
</feature>
<dbReference type="InterPro" id="IPR054734">
    <property type="entry name" value="PqqF-like_C_4"/>
</dbReference>
<dbReference type="Gene3D" id="3.30.830.10">
    <property type="entry name" value="Metalloenzyme, LuxS/M16 peptidase-like"/>
    <property type="match status" value="2"/>
</dbReference>
<dbReference type="GO" id="GO:0005829">
    <property type="term" value="C:cytosol"/>
    <property type="evidence" value="ECO:0007669"/>
    <property type="project" value="TreeGrafter"/>
</dbReference>
<dbReference type="GO" id="GO:0005739">
    <property type="term" value="C:mitochondrion"/>
    <property type="evidence" value="ECO:0007669"/>
    <property type="project" value="TreeGrafter"/>
</dbReference>
<dbReference type="PANTHER" id="PTHR43690:SF18">
    <property type="entry name" value="INSULIN-DEGRADING ENZYME-RELATED"/>
    <property type="match status" value="1"/>
</dbReference>
<feature type="compositionally biased region" description="Low complexity" evidence="2">
    <location>
        <begin position="977"/>
        <end position="1055"/>
    </location>
</feature>
<dbReference type="Pfam" id="PF22456">
    <property type="entry name" value="PqqF-like_C_4"/>
    <property type="match status" value="1"/>
</dbReference>
<dbReference type="Pfam" id="PF19032">
    <property type="entry name" value="Intu_longin_2"/>
    <property type="match status" value="1"/>
</dbReference>
<evidence type="ECO:0000259" key="3">
    <source>
        <dbReference type="Pfam" id="PF19032"/>
    </source>
</evidence>
<evidence type="ECO:0000256" key="1">
    <source>
        <dbReference type="ARBA" id="ARBA00022723"/>
    </source>
</evidence>
<dbReference type="GO" id="GO:0051603">
    <property type="term" value="P:proteolysis involved in protein catabolic process"/>
    <property type="evidence" value="ECO:0007669"/>
    <property type="project" value="TreeGrafter"/>
</dbReference>
<keyword evidence="6" id="KW-1185">Reference proteome</keyword>
<feature type="compositionally biased region" description="Basic and acidic residues" evidence="2">
    <location>
        <begin position="710"/>
        <end position="721"/>
    </location>
</feature>